<name>A0A4P7P1F4_9GAMM</name>
<gene>
    <name evidence="2" type="ORF">GHNINEIG_01861</name>
</gene>
<keyword evidence="1" id="KW-0812">Transmembrane</keyword>
<keyword evidence="1" id="KW-0472">Membrane</keyword>
<accession>A0A4P7P1F4</accession>
<dbReference type="AlphaFoldDB" id="A0A4P7P1F4"/>
<dbReference type="Pfam" id="PF11859">
    <property type="entry name" value="DUF3379"/>
    <property type="match status" value="1"/>
</dbReference>
<keyword evidence="3" id="KW-1185">Reference proteome</keyword>
<evidence type="ECO:0000313" key="2">
    <source>
        <dbReference type="EMBL" id="QBZ83799.1"/>
    </source>
</evidence>
<evidence type="ECO:0000313" key="3">
    <source>
        <dbReference type="Proteomes" id="UP000296201"/>
    </source>
</evidence>
<dbReference type="RefSeq" id="WP_135796392.1">
    <property type="nucleotide sequence ID" value="NZ_CP032096.1"/>
</dbReference>
<dbReference type="InterPro" id="IPR021806">
    <property type="entry name" value="DUF3379"/>
</dbReference>
<dbReference type="EMBL" id="CP032096">
    <property type="protein sequence ID" value="QBZ83799.1"/>
    <property type="molecule type" value="Genomic_DNA"/>
</dbReference>
<proteinExistence type="predicted"/>
<evidence type="ECO:0000256" key="1">
    <source>
        <dbReference type="SAM" id="Phobius"/>
    </source>
</evidence>
<protein>
    <submittedName>
        <fullName evidence="2">Chemotaxis protein</fullName>
    </submittedName>
</protein>
<sequence length="251" mass="27733">MNEFEFQQRIQQDPKQLDADMLAFLKAHPEKMEWVKAARAFDKGISNTLEVGVPEGLQERILLKNSFETSAANDRNWLKNLSVFAASFVGVAFVINLWLSPLENGTAVDKPLLLAQAHEMEGAIIEHIVEHSKEAPEIMLKQELPLKEDDLKGMFLKVGAVLNKPVEFMSYAGECEVDGEKGLHLVLQEIDGPVTIIVLPGKQVPSMQAFRKSGLEGQMIPVNGGVVAIVGHSFQQLASAQKHFFQAVTFG</sequence>
<organism evidence="2 3">
    <name type="scientific">Hydrogenovibrio crunogenus</name>
    <dbReference type="NCBI Taxonomy" id="39765"/>
    <lineage>
        <taxon>Bacteria</taxon>
        <taxon>Pseudomonadati</taxon>
        <taxon>Pseudomonadota</taxon>
        <taxon>Gammaproteobacteria</taxon>
        <taxon>Thiotrichales</taxon>
        <taxon>Piscirickettsiaceae</taxon>
        <taxon>Hydrogenovibrio</taxon>
    </lineage>
</organism>
<dbReference type="Proteomes" id="UP000296201">
    <property type="component" value="Chromosome"/>
</dbReference>
<keyword evidence="1" id="KW-1133">Transmembrane helix</keyword>
<feature type="transmembrane region" description="Helical" evidence="1">
    <location>
        <begin position="81"/>
        <end position="99"/>
    </location>
</feature>
<dbReference type="OrthoDB" id="6195578at2"/>
<reference evidence="2 3" key="1">
    <citation type="submission" date="2018-08" db="EMBL/GenBank/DDBJ databases">
        <title>Horizontal acquisition of hydrogen conversion ability and other habitat adaptations in Hydrogenovibrio crunogenus strains.</title>
        <authorList>
            <person name="Gonnella G."/>
            <person name="Adam N."/>
            <person name="Perner M."/>
        </authorList>
    </citation>
    <scope>NUCLEOTIDE SEQUENCE [LARGE SCALE GENOMIC DNA]</scope>
    <source>
        <strain evidence="2 3">SP-41</strain>
    </source>
</reference>